<dbReference type="AlphaFoldDB" id="A0A392P1H9"/>
<dbReference type="Proteomes" id="UP000265520">
    <property type="component" value="Unassembled WGS sequence"/>
</dbReference>
<evidence type="ECO:0000313" key="2">
    <source>
        <dbReference type="Proteomes" id="UP000265520"/>
    </source>
</evidence>
<comment type="caution">
    <text evidence="1">The sequence shown here is derived from an EMBL/GenBank/DDBJ whole genome shotgun (WGS) entry which is preliminary data.</text>
</comment>
<proteinExistence type="predicted"/>
<organism evidence="1 2">
    <name type="scientific">Trifolium medium</name>
    <dbReference type="NCBI Taxonomy" id="97028"/>
    <lineage>
        <taxon>Eukaryota</taxon>
        <taxon>Viridiplantae</taxon>
        <taxon>Streptophyta</taxon>
        <taxon>Embryophyta</taxon>
        <taxon>Tracheophyta</taxon>
        <taxon>Spermatophyta</taxon>
        <taxon>Magnoliopsida</taxon>
        <taxon>eudicotyledons</taxon>
        <taxon>Gunneridae</taxon>
        <taxon>Pentapetalae</taxon>
        <taxon>rosids</taxon>
        <taxon>fabids</taxon>
        <taxon>Fabales</taxon>
        <taxon>Fabaceae</taxon>
        <taxon>Papilionoideae</taxon>
        <taxon>50 kb inversion clade</taxon>
        <taxon>NPAAA clade</taxon>
        <taxon>Hologalegina</taxon>
        <taxon>IRL clade</taxon>
        <taxon>Trifolieae</taxon>
        <taxon>Trifolium</taxon>
    </lineage>
</organism>
<name>A0A392P1H9_9FABA</name>
<accession>A0A392P1H9</accession>
<reference evidence="1 2" key="1">
    <citation type="journal article" date="2018" name="Front. Plant Sci.">
        <title>Red Clover (Trifolium pratense) and Zigzag Clover (T. medium) - A Picture of Genomic Similarities and Differences.</title>
        <authorList>
            <person name="Dluhosova J."/>
            <person name="Istvanek J."/>
            <person name="Nedelnik J."/>
            <person name="Repkova J."/>
        </authorList>
    </citation>
    <scope>NUCLEOTIDE SEQUENCE [LARGE SCALE GENOMIC DNA]</scope>
    <source>
        <strain evidence="2">cv. 10/8</strain>
        <tissue evidence="1">Leaf</tissue>
    </source>
</reference>
<sequence>MSQLVSELQWFTSPAPPSSEAPTRPRWVRRSVSAVRDFPPGCGPSVTPTPPTTAAPDHPAFVPYHVYHAMVLDRDYLYARNVELARLLDQSVASSSFAHGAPSEDLRC</sequence>
<dbReference type="EMBL" id="LXQA010060015">
    <property type="protein sequence ID" value="MCI05868.1"/>
    <property type="molecule type" value="Genomic_DNA"/>
</dbReference>
<keyword evidence="2" id="KW-1185">Reference proteome</keyword>
<evidence type="ECO:0000313" key="1">
    <source>
        <dbReference type="EMBL" id="MCI05868.1"/>
    </source>
</evidence>
<protein>
    <submittedName>
        <fullName evidence="1">Uncharacterized protein</fullName>
    </submittedName>
</protein>